<dbReference type="Pfam" id="PF13855">
    <property type="entry name" value="LRR_8"/>
    <property type="match status" value="1"/>
</dbReference>
<accession>A0A0L8FF43</accession>
<organism evidence="3">
    <name type="scientific">Octopus bimaculoides</name>
    <name type="common">California two-spotted octopus</name>
    <dbReference type="NCBI Taxonomy" id="37653"/>
    <lineage>
        <taxon>Eukaryota</taxon>
        <taxon>Metazoa</taxon>
        <taxon>Spiralia</taxon>
        <taxon>Lophotrochozoa</taxon>
        <taxon>Mollusca</taxon>
        <taxon>Cephalopoda</taxon>
        <taxon>Coleoidea</taxon>
        <taxon>Octopodiformes</taxon>
        <taxon>Octopoda</taxon>
        <taxon>Incirrata</taxon>
        <taxon>Octopodidae</taxon>
        <taxon>Octopus</taxon>
    </lineage>
</organism>
<dbReference type="GO" id="GO:0005737">
    <property type="term" value="C:cytoplasm"/>
    <property type="evidence" value="ECO:0007669"/>
    <property type="project" value="TreeGrafter"/>
</dbReference>
<dbReference type="SMART" id="SM00369">
    <property type="entry name" value="LRR_TYP"/>
    <property type="match status" value="3"/>
</dbReference>
<protein>
    <recommendedName>
        <fullName evidence="4">Leucine-rich repeat-containing protein 57</fullName>
    </recommendedName>
</protein>
<reference evidence="3" key="1">
    <citation type="submission" date="2015-07" db="EMBL/GenBank/DDBJ databases">
        <title>MeaNS - Measles Nucleotide Surveillance Program.</title>
        <authorList>
            <person name="Tran T."/>
            <person name="Druce J."/>
        </authorList>
    </citation>
    <scope>NUCLEOTIDE SEQUENCE</scope>
    <source>
        <strain evidence="3">UCB-OBI-ISO-001</strain>
        <tissue evidence="3">Gonad</tissue>
    </source>
</reference>
<dbReference type="InterPro" id="IPR050216">
    <property type="entry name" value="LRR_domain-containing"/>
</dbReference>
<evidence type="ECO:0008006" key="4">
    <source>
        <dbReference type="Google" id="ProtNLM"/>
    </source>
</evidence>
<name>A0A0L8FF43_OCTBM</name>
<dbReference type="Gene3D" id="3.80.10.10">
    <property type="entry name" value="Ribonuclease Inhibitor"/>
    <property type="match status" value="1"/>
</dbReference>
<dbReference type="InterPro" id="IPR001611">
    <property type="entry name" value="Leu-rich_rpt"/>
</dbReference>
<dbReference type="InterPro" id="IPR003591">
    <property type="entry name" value="Leu-rich_rpt_typical-subtyp"/>
</dbReference>
<dbReference type="SMART" id="SM00364">
    <property type="entry name" value="LRR_BAC"/>
    <property type="match status" value="4"/>
</dbReference>
<dbReference type="Pfam" id="PF00560">
    <property type="entry name" value="LRR_1"/>
    <property type="match status" value="1"/>
</dbReference>
<keyword evidence="1" id="KW-0433">Leucine-rich repeat</keyword>
<evidence type="ECO:0000313" key="3">
    <source>
        <dbReference type="EMBL" id="KOF62328.1"/>
    </source>
</evidence>
<dbReference type="AlphaFoldDB" id="A0A0L8FF43"/>
<dbReference type="PANTHER" id="PTHR48051">
    <property type="match status" value="1"/>
</dbReference>
<proteinExistence type="predicted"/>
<dbReference type="SUPFAM" id="SSF52058">
    <property type="entry name" value="L domain-like"/>
    <property type="match status" value="1"/>
</dbReference>
<evidence type="ECO:0000256" key="2">
    <source>
        <dbReference type="ARBA" id="ARBA00022737"/>
    </source>
</evidence>
<keyword evidence="2" id="KW-0677">Repeat</keyword>
<dbReference type="PRINTS" id="PR00019">
    <property type="entry name" value="LEURICHRPT"/>
</dbReference>
<dbReference type="PANTHER" id="PTHR48051:SF1">
    <property type="entry name" value="RAS SUPPRESSOR PROTEIN 1"/>
    <property type="match status" value="1"/>
</dbReference>
<evidence type="ECO:0000256" key="1">
    <source>
        <dbReference type="ARBA" id="ARBA00022614"/>
    </source>
</evidence>
<dbReference type="OrthoDB" id="1728874at2759"/>
<dbReference type="EMBL" id="KQ433779">
    <property type="protein sequence ID" value="KOF62328.1"/>
    <property type="molecule type" value="Genomic_DNA"/>
</dbReference>
<dbReference type="STRING" id="37653.A0A0L8FF43"/>
<dbReference type="InterPro" id="IPR032675">
    <property type="entry name" value="LRR_dom_sf"/>
</dbReference>
<sequence>MGNSNIKQHIETASKTGACQLTLRKLRDLPPELMQLSKTLRTLDVSNNNLQYLCPPDLGQFTMLKQLTASHNSLRQLPNAELEHLKKLECLSVDNNYLTRLPASLGSLTALRTINLSNNKIDVFPEQLCQLRNLDSVNLSCNKITRLFSSISSLQAIELNLNQNQLRLGISCAKADNITHNILNLRKLSAKWASKCLSTDQKCI</sequence>
<gene>
    <name evidence="3" type="ORF">OCBIM_22024062mg</name>
</gene>